<evidence type="ECO:0000256" key="2">
    <source>
        <dbReference type="ARBA" id="ARBA00022490"/>
    </source>
</evidence>
<dbReference type="SMART" id="SM00325">
    <property type="entry name" value="RhoGEF"/>
    <property type="match status" value="1"/>
</dbReference>
<protein>
    <recommendedName>
        <fullName evidence="15">FYVE, RhoGEF and PH domain-containing protein 4</fullName>
    </recommendedName>
</protein>
<evidence type="ECO:0000256" key="9">
    <source>
        <dbReference type="SAM" id="MobiDB-lite"/>
    </source>
</evidence>
<evidence type="ECO:0000256" key="5">
    <source>
        <dbReference type="ARBA" id="ARBA00022771"/>
    </source>
</evidence>
<dbReference type="Proteomes" id="UP000502823">
    <property type="component" value="Unassembled WGS sequence"/>
</dbReference>
<feature type="domain" description="PH" evidence="10">
    <location>
        <begin position="653"/>
        <end position="771"/>
    </location>
</feature>
<keyword evidence="5 8" id="KW-0863">Zinc-finger</keyword>
<feature type="region of interest" description="Disordered" evidence="9">
    <location>
        <begin position="164"/>
        <end position="191"/>
    </location>
</feature>
<keyword evidence="7" id="KW-0206">Cytoskeleton</keyword>
<evidence type="ECO:0000256" key="6">
    <source>
        <dbReference type="ARBA" id="ARBA00022833"/>
    </source>
</evidence>
<evidence type="ECO:0000259" key="11">
    <source>
        <dbReference type="PROSITE" id="PS50010"/>
    </source>
</evidence>
<dbReference type="InParanoid" id="A0A6L2PAE4"/>
<dbReference type="SMART" id="SM00233">
    <property type="entry name" value="PH"/>
    <property type="match status" value="2"/>
</dbReference>
<evidence type="ECO:0000259" key="12">
    <source>
        <dbReference type="PROSITE" id="PS50178"/>
    </source>
</evidence>
<keyword evidence="14" id="KW-1185">Reference proteome</keyword>
<evidence type="ECO:0008006" key="15">
    <source>
        <dbReference type="Google" id="ProtNLM"/>
    </source>
</evidence>
<evidence type="ECO:0000256" key="3">
    <source>
        <dbReference type="ARBA" id="ARBA00022658"/>
    </source>
</evidence>
<dbReference type="Pfam" id="PF00169">
    <property type="entry name" value="PH"/>
    <property type="match status" value="2"/>
</dbReference>
<dbReference type="InterPro" id="IPR011011">
    <property type="entry name" value="Znf_FYVE_PHD"/>
</dbReference>
<dbReference type="GO" id="GO:0046847">
    <property type="term" value="P:filopodium assembly"/>
    <property type="evidence" value="ECO:0007669"/>
    <property type="project" value="TreeGrafter"/>
</dbReference>
<dbReference type="GO" id="GO:0005085">
    <property type="term" value="F:guanyl-nucleotide exchange factor activity"/>
    <property type="evidence" value="ECO:0007669"/>
    <property type="project" value="UniProtKB-KW"/>
</dbReference>
<keyword evidence="4" id="KW-0479">Metal-binding</keyword>
<dbReference type="Gene3D" id="1.20.900.10">
    <property type="entry name" value="Dbl homology (DH) domain"/>
    <property type="match status" value="1"/>
</dbReference>
<dbReference type="GO" id="GO:0005856">
    <property type="term" value="C:cytoskeleton"/>
    <property type="evidence" value="ECO:0007669"/>
    <property type="project" value="UniProtKB-SubCell"/>
</dbReference>
<dbReference type="SUPFAM" id="SSF50729">
    <property type="entry name" value="PH domain-like"/>
    <property type="match status" value="2"/>
</dbReference>
<dbReference type="InterPro" id="IPR013083">
    <property type="entry name" value="Znf_RING/FYVE/PHD"/>
</dbReference>
<dbReference type="GO" id="GO:0005737">
    <property type="term" value="C:cytoplasm"/>
    <property type="evidence" value="ECO:0007669"/>
    <property type="project" value="TreeGrafter"/>
</dbReference>
<reference evidence="14" key="1">
    <citation type="submission" date="2020-01" db="EMBL/GenBank/DDBJ databases">
        <title>Draft genome sequence of the Termite Coptotermes fromosanus.</title>
        <authorList>
            <person name="Itakura S."/>
            <person name="Yosikawa Y."/>
            <person name="Umezawa K."/>
        </authorList>
    </citation>
    <scope>NUCLEOTIDE SEQUENCE [LARGE SCALE GENOMIC DNA]</scope>
</reference>
<dbReference type="AlphaFoldDB" id="A0A6L2PAE4"/>
<dbReference type="PANTHER" id="PTHR12673:SF241">
    <property type="entry name" value="DH DOMAIN-CONTAINING PROTEIN"/>
    <property type="match status" value="1"/>
</dbReference>
<proteinExistence type="predicted"/>
<evidence type="ECO:0000256" key="1">
    <source>
        <dbReference type="ARBA" id="ARBA00004245"/>
    </source>
</evidence>
<dbReference type="SUPFAM" id="SSF48065">
    <property type="entry name" value="DBL homology domain (DH-domain)"/>
    <property type="match status" value="1"/>
</dbReference>
<dbReference type="GO" id="GO:0008270">
    <property type="term" value="F:zinc ion binding"/>
    <property type="evidence" value="ECO:0007669"/>
    <property type="project" value="UniProtKB-KW"/>
</dbReference>
<evidence type="ECO:0000313" key="14">
    <source>
        <dbReference type="Proteomes" id="UP000502823"/>
    </source>
</evidence>
<dbReference type="InterPro" id="IPR001849">
    <property type="entry name" value="PH_domain"/>
</dbReference>
<dbReference type="GO" id="GO:0007010">
    <property type="term" value="P:cytoskeleton organization"/>
    <property type="evidence" value="ECO:0007669"/>
    <property type="project" value="TreeGrafter"/>
</dbReference>
<dbReference type="SUPFAM" id="SSF57903">
    <property type="entry name" value="FYVE/PHD zinc finger"/>
    <property type="match status" value="1"/>
</dbReference>
<accession>A0A6L2PAE4</accession>
<dbReference type="InterPro" id="IPR000219">
    <property type="entry name" value="DH_dom"/>
</dbReference>
<dbReference type="Pfam" id="PF00621">
    <property type="entry name" value="RhoGEF"/>
    <property type="match status" value="1"/>
</dbReference>
<comment type="caution">
    <text evidence="13">The sequence shown here is derived from an EMBL/GenBank/DDBJ whole genome shotgun (WGS) entry which is preliminary data.</text>
</comment>
<dbReference type="InterPro" id="IPR017455">
    <property type="entry name" value="Znf_FYVE-rel"/>
</dbReference>
<dbReference type="Pfam" id="PF01363">
    <property type="entry name" value="FYVE"/>
    <property type="match status" value="1"/>
</dbReference>
<organism evidence="13 14">
    <name type="scientific">Coptotermes formosanus</name>
    <name type="common">Formosan subterranean termite</name>
    <dbReference type="NCBI Taxonomy" id="36987"/>
    <lineage>
        <taxon>Eukaryota</taxon>
        <taxon>Metazoa</taxon>
        <taxon>Ecdysozoa</taxon>
        <taxon>Arthropoda</taxon>
        <taxon>Hexapoda</taxon>
        <taxon>Insecta</taxon>
        <taxon>Pterygota</taxon>
        <taxon>Neoptera</taxon>
        <taxon>Polyneoptera</taxon>
        <taxon>Dictyoptera</taxon>
        <taxon>Blattodea</taxon>
        <taxon>Blattoidea</taxon>
        <taxon>Termitoidae</taxon>
        <taxon>Rhinotermitidae</taxon>
        <taxon>Coptotermes</taxon>
    </lineage>
</organism>
<dbReference type="PROSITE" id="PS50178">
    <property type="entry name" value="ZF_FYVE"/>
    <property type="match status" value="1"/>
</dbReference>
<feature type="domain" description="PH" evidence="10">
    <location>
        <begin position="428"/>
        <end position="529"/>
    </location>
</feature>
<keyword evidence="6" id="KW-0862">Zinc</keyword>
<dbReference type="Gene3D" id="3.30.40.10">
    <property type="entry name" value="Zinc/RING finger domain, C3HC4 (zinc finger)"/>
    <property type="match status" value="1"/>
</dbReference>
<feature type="compositionally biased region" description="Acidic residues" evidence="9">
    <location>
        <begin position="164"/>
        <end position="174"/>
    </location>
</feature>
<feature type="domain" description="DH" evidence="11">
    <location>
        <begin position="211"/>
        <end position="399"/>
    </location>
</feature>
<evidence type="ECO:0000256" key="8">
    <source>
        <dbReference type="PROSITE-ProRule" id="PRU00091"/>
    </source>
</evidence>
<dbReference type="CDD" id="cd00160">
    <property type="entry name" value="RhoGEF"/>
    <property type="match status" value="1"/>
</dbReference>
<evidence type="ECO:0000259" key="10">
    <source>
        <dbReference type="PROSITE" id="PS50003"/>
    </source>
</evidence>
<dbReference type="InterPro" id="IPR051092">
    <property type="entry name" value="FYVE_RhoGEF_PH"/>
</dbReference>
<feature type="domain" description="FYVE-type" evidence="12">
    <location>
        <begin position="559"/>
        <end position="618"/>
    </location>
</feature>
<dbReference type="InterPro" id="IPR011993">
    <property type="entry name" value="PH-like_dom_sf"/>
</dbReference>
<evidence type="ECO:0000256" key="7">
    <source>
        <dbReference type="ARBA" id="ARBA00023212"/>
    </source>
</evidence>
<comment type="subcellular location">
    <subcellularLocation>
        <location evidence="1">Cytoplasm</location>
        <location evidence="1">Cytoskeleton</location>
    </subcellularLocation>
</comment>
<dbReference type="PANTHER" id="PTHR12673">
    <property type="entry name" value="FACIOGENITAL DYSPLASIA PROTEIN"/>
    <property type="match status" value="1"/>
</dbReference>
<evidence type="ECO:0000313" key="13">
    <source>
        <dbReference type="EMBL" id="GFG29301.1"/>
    </source>
</evidence>
<keyword evidence="2" id="KW-0963">Cytoplasm</keyword>
<dbReference type="InterPro" id="IPR035899">
    <property type="entry name" value="DBL_dom_sf"/>
</dbReference>
<dbReference type="OrthoDB" id="245697at2759"/>
<gene>
    <name evidence="13" type="ORF">Cfor_03729</name>
</gene>
<dbReference type="PROSITE" id="PS50010">
    <property type="entry name" value="DH_2"/>
    <property type="match status" value="1"/>
</dbReference>
<dbReference type="EMBL" id="BLKM01000129">
    <property type="protein sequence ID" value="GFG29301.1"/>
    <property type="molecule type" value="Genomic_DNA"/>
</dbReference>
<name>A0A6L2PAE4_COPFO</name>
<evidence type="ECO:0000256" key="4">
    <source>
        <dbReference type="ARBA" id="ARBA00022723"/>
    </source>
</evidence>
<keyword evidence="3" id="KW-0344">Guanine-nucleotide releasing factor</keyword>
<sequence>MEQEVQSDIGLKFGLGLNGERRKFFHETCEKFMSSSGTGSDLFSELVKENEERFLLQCSSHSSVSDFKQNGCDFIRSFSAGSGWIGSALQTEGSLQSPFSQTAPQAKLSSIDNMSGGQFPTFVVSNRQIWAASWSEKVSMSCSSYEYHTNMCRSQQVTHYEAFDVSESESEDEDVAPRPIRSAAQSTTSSDITLEDQEHKFAIEADPRREKAFKIATELLATERSYVAVLHLIDQIFHFRVDQENRAHNMFPQEMIPQMFSNIKSIYQFHHDFLLPQLEARMSNWDSEGRIGDIMKNFAPFLKLYTEYVKNFDNAMNIISAMAAKYPRFMAIMDGIHRMPECGNLTLPHHMLSPVQRIPRYELLLKDYLKKLPDDSDDKSDTKQALHLVSTAANHVNEAMKKIDKFKQLLEVQERISGIVDLVSPTRELLKEGKIVKISARSGDHQERYLFLFSDLLLLCSSRLLPTGISAAYRLRVKFWLENIQIVEGDNLETANTFYIRDSHKNVELYTQTLEEKNVWLDALCKAIEELCKRKSSFKLGTECSSPVDVQKPPPYIKMDGVQKCMSCSASFGVMKRKHHCRACGLVVCGKCSNQKYPLPSEDSKLSRVCHSCYQKLVQQRSASPDRNDSDGENIRASFTRARGLLEVAADAPCVLSGYLQLRTNKSWVRRWFVLHPDFVLYSFRAQTDQHAMTATPIPGYTIDKVMELKGESVGDTEKIFKMYHTKKVYYFQADSKGSHSLNAMKQSTCPQSYEAVLLCDWLPIFGRSILPPFSSVKSTQHNCLQSLTQQCNVTSQKTQSLSLIVMENVTECFIFYRIHIACTNPEVS</sequence>
<dbReference type="PROSITE" id="PS50003">
    <property type="entry name" value="PH_DOMAIN"/>
    <property type="match status" value="2"/>
</dbReference>
<dbReference type="SMART" id="SM00064">
    <property type="entry name" value="FYVE"/>
    <property type="match status" value="1"/>
</dbReference>
<dbReference type="InterPro" id="IPR000306">
    <property type="entry name" value="Znf_FYVE"/>
</dbReference>
<dbReference type="Gene3D" id="2.30.29.30">
    <property type="entry name" value="Pleckstrin-homology domain (PH domain)/Phosphotyrosine-binding domain (PTB)"/>
    <property type="match status" value="2"/>
</dbReference>